<keyword evidence="2 4" id="KW-0012">Acyltransferase</keyword>
<name>A0A6J4UIC9_9SPHN</name>
<gene>
    <name evidence="4" type="ORF">AVDCRST_MAG23-2802</name>
</gene>
<dbReference type="Pfam" id="PF00583">
    <property type="entry name" value="Acetyltransf_1"/>
    <property type="match status" value="1"/>
</dbReference>
<evidence type="ECO:0000256" key="2">
    <source>
        <dbReference type="ARBA" id="ARBA00023315"/>
    </source>
</evidence>
<dbReference type="SUPFAM" id="SSF55729">
    <property type="entry name" value="Acyl-CoA N-acyltransferases (Nat)"/>
    <property type="match status" value="1"/>
</dbReference>
<dbReference type="NCBIfam" id="TIGR01575">
    <property type="entry name" value="rimI"/>
    <property type="match status" value="1"/>
</dbReference>
<proteinExistence type="predicted"/>
<dbReference type="InterPro" id="IPR050832">
    <property type="entry name" value="Bact_Acetyltransf"/>
</dbReference>
<dbReference type="GO" id="GO:0008080">
    <property type="term" value="F:N-acetyltransferase activity"/>
    <property type="evidence" value="ECO:0007669"/>
    <property type="project" value="InterPro"/>
</dbReference>
<dbReference type="AlphaFoldDB" id="A0A6J4UIC9"/>
<dbReference type="InterPro" id="IPR006464">
    <property type="entry name" value="AcTrfase_RimI/Ard1"/>
</dbReference>
<protein>
    <submittedName>
        <fullName evidence="4">Ribosomal-protein-S18p-alanine acetyltransferase</fullName>
        <ecNumber evidence="4">2.3.1.128</ecNumber>
    </submittedName>
</protein>
<dbReference type="PANTHER" id="PTHR43877">
    <property type="entry name" value="AMINOALKYLPHOSPHONATE N-ACETYLTRANSFERASE-RELATED-RELATED"/>
    <property type="match status" value="1"/>
</dbReference>
<dbReference type="InterPro" id="IPR016181">
    <property type="entry name" value="Acyl_CoA_acyltransferase"/>
</dbReference>
<accession>A0A6J4UIC9</accession>
<keyword evidence="1 4" id="KW-0808">Transferase</keyword>
<sequence length="156" mass="17091">MPGGITIVEGGVAELDPVMRVMEDSFDPAYGEAWTAAQCAGLMPMPGVWLTLARDGDEVLGFALGRIVLKEAELLLLAVRRDGQRQGIGQMLLDRFMLVATTRGADRLHLEVRDGNPAIKLYSKAGFSEVGRRRNYYTGRDGQIYDALTLTRAATF</sequence>
<reference evidence="4" key="1">
    <citation type="submission" date="2020-02" db="EMBL/GenBank/DDBJ databases">
        <authorList>
            <person name="Meier V. D."/>
        </authorList>
    </citation>
    <scope>NUCLEOTIDE SEQUENCE</scope>
    <source>
        <strain evidence="4">AVDCRST_MAG23</strain>
    </source>
</reference>
<evidence type="ECO:0000256" key="1">
    <source>
        <dbReference type="ARBA" id="ARBA00022679"/>
    </source>
</evidence>
<evidence type="ECO:0000313" key="4">
    <source>
        <dbReference type="EMBL" id="CAA9548897.1"/>
    </source>
</evidence>
<feature type="domain" description="N-acetyltransferase" evidence="3">
    <location>
        <begin position="5"/>
        <end position="151"/>
    </location>
</feature>
<dbReference type="EC" id="2.3.1.128" evidence="4"/>
<dbReference type="CDD" id="cd04301">
    <property type="entry name" value="NAT_SF"/>
    <property type="match status" value="1"/>
</dbReference>
<dbReference type="PROSITE" id="PS51186">
    <property type="entry name" value="GNAT"/>
    <property type="match status" value="1"/>
</dbReference>
<organism evidence="4">
    <name type="scientific">uncultured Sphingosinicella sp</name>
    <dbReference type="NCBI Taxonomy" id="478748"/>
    <lineage>
        <taxon>Bacteria</taxon>
        <taxon>Pseudomonadati</taxon>
        <taxon>Pseudomonadota</taxon>
        <taxon>Alphaproteobacteria</taxon>
        <taxon>Sphingomonadales</taxon>
        <taxon>Sphingosinicellaceae</taxon>
        <taxon>Sphingosinicella</taxon>
        <taxon>environmental samples</taxon>
    </lineage>
</organism>
<dbReference type="InterPro" id="IPR000182">
    <property type="entry name" value="GNAT_dom"/>
</dbReference>
<evidence type="ECO:0000259" key="3">
    <source>
        <dbReference type="PROSITE" id="PS51186"/>
    </source>
</evidence>
<dbReference type="Gene3D" id="3.40.630.30">
    <property type="match status" value="1"/>
</dbReference>
<dbReference type="EMBL" id="CADCWD010000094">
    <property type="protein sequence ID" value="CAA9548897.1"/>
    <property type="molecule type" value="Genomic_DNA"/>
</dbReference>